<feature type="domain" description="Transcription regulator PadR N-terminal" evidence="1">
    <location>
        <begin position="31"/>
        <end position="103"/>
    </location>
</feature>
<dbReference type="Pfam" id="PF03551">
    <property type="entry name" value="PadR"/>
    <property type="match status" value="1"/>
</dbReference>
<dbReference type="SUPFAM" id="SSF46785">
    <property type="entry name" value="Winged helix' DNA-binding domain"/>
    <property type="match status" value="1"/>
</dbReference>
<dbReference type="PANTHER" id="PTHR33169">
    <property type="entry name" value="PADR-FAMILY TRANSCRIPTIONAL REGULATOR"/>
    <property type="match status" value="1"/>
</dbReference>
<dbReference type="Gene3D" id="1.10.10.10">
    <property type="entry name" value="Winged helix-like DNA-binding domain superfamily/Winged helix DNA-binding domain"/>
    <property type="match status" value="1"/>
</dbReference>
<evidence type="ECO:0000313" key="3">
    <source>
        <dbReference type="Proteomes" id="UP000260649"/>
    </source>
</evidence>
<dbReference type="InterPro" id="IPR052509">
    <property type="entry name" value="Metal_resp_DNA-bind_regulator"/>
</dbReference>
<dbReference type="GeneID" id="97995722"/>
<dbReference type="InterPro" id="IPR005149">
    <property type="entry name" value="Tscrpt_reg_PadR_N"/>
</dbReference>
<dbReference type="InterPro" id="IPR036388">
    <property type="entry name" value="WH-like_DNA-bd_sf"/>
</dbReference>
<protein>
    <submittedName>
        <fullName evidence="2">PadR family transcriptional regulator</fullName>
    </submittedName>
</protein>
<dbReference type="EMBL" id="QQRQ01000013">
    <property type="protein sequence ID" value="RFT06287.1"/>
    <property type="molecule type" value="Genomic_DNA"/>
</dbReference>
<name>A0A3E2B2R5_9FIRM</name>
<comment type="caution">
    <text evidence="2">The sequence shown here is derived from an EMBL/GenBank/DDBJ whole genome shotgun (WGS) entry which is preliminary data.</text>
</comment>
<accession>A0A3E2B2R5</accession>
<evidence type="ECO:0000259" key="1">
    <source>
        <dbReference type="Pfam" id="PF03551"/>
    </source>
</evidence>
<organism evidence="2 3">
    <name type="scientific">Evtepia gabavorous</name>
    <dbReference type="NCBI Taxonomy" id="2211183"/>
    <lineage>
        <taxon>Bacteria</taxon>
        <taxon>Bacillati</taxon>
        <taxon>Bacillota</taxon>
        <taxon>Clostridia</taxon>
        <taxon>Eubacteriales</taxon>
        <taxon>Evtepia</taxon>
    </lineage>
</organism>
<dbReference type="AlphaFoldDB" id="A0A3E2B2R5"/>
<reference evidence="2 3" key="1">
    <citation type="submission" date="2018-07" db="EMBL/GenBank/DDBJ databases">
        <title>GABA Modulating Bacteria of the Human Gut Microbiota.</title>
        <authorList>
            <person name="Strandwitz P."/>
            <person name="Kim K.H."/>
            <person name="Terekhova D."/>
            <person name="Liu J.K."/>
            <person name="Sharma A."/>
            <person name="Levering J."/>
            <person name="Mcdonald D."/>
            <person name="Dietrich D."/>
            <person name="Ramadhar T.R."/>
            <person name="Lekbua A."/>
            <person name="Mroue N."/>
            <person name="Liston C."/>
            <person name="Stewart E.J."/>
            <person name="Dubin M.J."/>
            <person name="Zengler K."/>
            <person name="Knight R."/>
            <person name="Gilbert J.A."/>
            <person name="Clardy J."/>
            <person name="Lewis K."/>
        </authorList>
    </citation>
    <scope>NUCLEOTIDE SEQUENCE [LARGE SCALE GENOMIC DNA]</scope>
    <source>
        <strain evidence="2 3">KLE1738</strain>
    </source>
</reference>
<dbReference type="Proteomes" id="UP000260649">
    <property type="component" value="Unassembled WGS sequence"/>
</dbReference>
<evidence type="ECO:0000313" key="2">
    <source>
        <dbReference type="EMBL" id="RFT06287.1"/>
    </source>
</evidence>
<dbReference type="InterPro" id="IPR036390">
    <property type="entry name" value="WH_DNA-bd_sf"/>
</dbReference>
<dbReference type="OrthoDB" id="9808017at2"/>
<sequence>MAERKRERAKTSGTPASIREALKKATTEMLVLFVLRHKSMYTYEMMQEIDRMSTGKITFNTLYQAIYRLQSFQYIQEEGKVVSEDNRVRIYFAITASGVDYLEKLIEEYRSFTGAVDQILDQENSNTIRIGECS</sequence>
<gene>
    <name evidence="2" type="ORF">DV520_08265</name>
</gene>
<keyword evidence="3" id="KW-1185">Reference proteome</keyword>
<dbReference type="PANTHER" id="PTHR33169:SF14">
    <property type="entry name" value="TRANSCRIPTIONAL REGULATOR RV3488"/>
    <property type="match status" value="1"/>
</dbReference>
<dbReference type="RefSeq" id="WP_021920545.1">
    <property type="nucleotide sequence ID" value="NZ_DBEZTF010000328.1"/>
</dbReference>
<proteinExistence type="predicted"/>